<evidence type="ECO:0000313" key="2">
    <source>
        <dbReference type="Proteomes" id="UP000466523"/>
    </source>
</evidence>
<proteinExistence type="predicted"/>
<dbReference type="SUPFAM" id="SSF50494">
    <property type="entry name" value="Trypsin-like serine proteases"/>
    <property type="match status" value="1"/>
</dbReference>
<dbReference type="Proteomes" id="UP000466523">
    <property type="component" value="Unassembled WGS sequence"/>
</dbReference>
<dbReference type="AlphaFoldDB" id="A0A7K3LHT0"/>
<evidence type="ECO:0008006" key="3">
    <source>
        <dbReference type="Google" id="ProtNLM"/>
    </source>
</evidence>
<feature type="non-terminal residue" evidence="1">
    <location>
        <position position="153"/>
    </location>
</feature>
<dbReference type="RefSeq" id="WP_162113306.1">
    <property type="nucleotide sequence ID" value="NZ_JAACYR010000149.1"/>
</dbReference>
<dbReference type="InterPro" id="IPR009003">
    <property type="entry name" value="Peptidase_S1_PA"/>
</dbReference>
<dbReference type="EMBL" id="JAACYR010000149">
    <property type="protein sequence ID" value="NDJ91924.1"/>
    <property type="molecule type" value="Genomic_DNA"/>
</dbReference>
<sequence>MNGPEWAEIQQPGAIGSYVLPLMVGVLKRVDGAFQLHARTVEGTGFLVAGGGGLGITAHHVVKAVLGAAPIPDPFTRVDQVGDEISVPGTGFINNEGDFSHMPIGAVDLHPTEDVALFRLPEGNYFSPYTISAEKREASAIYWLFPIQSALIR</sequence>
<reference evidence="1 2" key="1">
    <citation type="submission" date="2020-01" db="EMBL/GenBank/DDBJ databases">
        <authorList>
            <person name="Sanchez-Estrada R."/>
            <person name="Gonzalez-Y-Merchand J.A."/>
            <person name="Rivera-Gutierrez S."/>
        </authorList>
    </citation>
    <scope>NUCLEOTIDE SEQUENCE [LARGE SCALE GENOMIC DNA]</scope>
    <source>
        <strain evidence="1 2">CST 7247</strain>
    </source>
</reference>
<evidence type="ECO:0000313" key="1">
    <source>
        <dbReference type="EMBL" id="NDJ91924.1"/>
    </source>
</evidence>
<gene>
    <name evidence="1" type="ORF">GWR20_22755</name>
</gene>
<accession>A0A7K3LHT0</accession>
<name>A0A7K3LHT0_9MYCO</name>
<protein>
    <recommendedName>
        <fullName evidence="3">Serine protease</fullName>
    </recommendedName>
</protein>
<comment type="caution">
    <text evidence="1">The sequence shown here is derived from an EMBL/GenBank/DDBJ whole genome shotgun (WGS) entry which is preliminary data.</text>
</comment>
<organism evidence="1 2">
    <name type="scientific">Mycolicibacter kumamotonensis</name>
    <dbReference type="NCBI Taxonomy" id="354243"/>
    <lineage>
        <taxon>Bacteria</taxon>
        <taxon>Bacillati</taxon>
        <taxon>Actinomycetota</taxon>
        <taxon>Actinomycetes</taxon>
        <taxon>Mycobacteriales</taxon>
        <taxon>Mycobacteriaceae</taxon>
        <taxon>Mycolicibacter</taxon>
    </lineage>
</organism>